<evidence type="ECO:0000313" key="5">
    <source>
        <dbReference type="Proteomes" id="UP000007879"/>
    </source>
</evidence>
<dbReference type="AlphaFoldDB" id="A0AAN0JCU7"/>
<evidence type="ECO:0000256" key="1">
    <source>
        <dbReference type="ARBA" id="ARBA00008335"/>
    </source>
</evidence>
<dbReference type="CDD" id="cd17491">
    <property type="entry name" value="MFS_MFSD12"/>
    <property type="match status" value="1"/>
</dbReference>
<feature type="transmembrane region" description="Helical" evidence="3">
    <location>
        <begin position="211"/>
        <end position="234"/>
    </location>
</feature>
<dbReference type="Gene3D" id="1.20.1250.20">
    <property type="entry name" value="MFS general substrate transporter like domains"/>
    <property type="match status" value="1"/>
</dbReference>
<dbReference type="InterPro" id="IPR039672">
    <property type="entry name" value="MFS_2"/>
</dbReference>
<dbReference type="GeneID" id="100634654"/>
<reference evidence="4" key="2">
    <citation type="submission" date="2024-06" db="UniProtKB">
        <authorList>
            <consortium name="EnsemblMetazoa"/>
        </authorList>
    </citation>
    <scope>IDENTIFICATION</scope>
</reference>
<proteinExistence type="inferred from homology"/>
<dbReference type="KEGG" id="aqu:100634654"/>
<dbReference type="Pfam" id="PF13347">
    <property type="entry name" value="MFS_2"/>
    <property type="match status" value="1"/>
</dbReference>
<evidence type="ECO:0000256" key="3">
    <source>
        <dbReference type="SAM" id="Phobius"/>
    </source>
</evidence>
<dbReference type="GO" id="GO:0005886">
    <property type="term" value="C:plasma membrane"/>
    <property type="evidence" value="ECO:0007669"/>
    <property type="project" value="TreeGrafter"/>
</dbReference>
<keyword evidence="3" id="KW-0812">Transmembrane</keyword>
<feature type="transmembrane region" description="Helical" evidence="3">
    <location>
        <begin position="358"/>
        <end position="379"/>
    </location>
</feature>
<name>A0AAN0JCU7_AMPQE</name>
<keyword evidence="3" id="KW-1133">Transmembrane helix</keyword>
<dbReference type="PANTHER" id="PTHR11328">
    <property type="entry name" value="MAJOR FACILITATOR SUPERFAMILY DOMAIN-CONTAINING PROTEIN"/>
    <property type="match status" value="1"/>
</dbReference>
<dbReference type="InterPro" id="IPR036259">
    <property type="entry name" value="MFS_trans_sf"/>
</dbReference>
<sequence>MERSVNVTEDEADAERQLLRPHRKIAYALGNFFTVLAIAVWFPYNVSFFQFVLGLSAKNAGNIVLIAQVGGAISTPLVGMWSDKCSCKIPGRRKIFHLIGLITLALVMFFLWYKCLGCSHASEVYQVIYFCCFAIIFQFSWASVQIGQLALLPEICVQKRTQVQLNSLRYSFTIIASLVVFGCFWLLLKFYSDDSDKNTGDTPLTPDDLNIFLIMSAVVIGLGFPSSLLFQFLIPEKVNVNLAKQTWYKWIVNPRFYLTALCLIGARIIVLVPQTYMPHYFTITLKMSKSSIAIGPLILYISSFFTTLVIKRCRGIIGDNMTYFIGMAVVWGSVIFFWTKSPTDDMSSHFNWSRDCIFIATVLLGVGGAMTVVIGLSRISFLVGKFKGSSAFVYGWILFVDRISNGIIVSVIQHIVPENSDPDELENHYRNVMVYVPFFASGLGLTVTFAFILLDWVTKRGQKTKARTISKLGSPINYGTGSDSSSIVSGGGTITYEESSDDESDDDIQRFTETL</sequence>
<feature type="region of interest" description="Disordered" evidence="2">
    <location>
        <begin position="483"/>
        <end position="515"/>
    </location>
</feature>
<feature type="transmembrane region" description="Helical" evidence="3">
    <location>
        <begin position="322"/>
        <end position="338"/>
    </location>
</feature>
<dbReference type="EnsemblMetazoa" id="XM_019999012.1">
    <property type="protein sequence ID" value="XP_019854571.1"/>
    <property type="gene ID" value="LOC100634654"/>
</dbReference>
<dbReference type="RefSeq" id="XP_019854571.1">
    <property type="nucleotide sequence ID" value="XM_019999012.1"/>
</dbReference>
<dbReference type="GO" id="GO:0008643">
    <property type="term" value="P:carbohydrate transport"/>
    <property type="evidence" value="ECO:0007669"/>
    <property type="project" value="InterPro"/>
</dbReference>
<dbReference type="SUPFAM" id="SSF103473">
    <property type="entry name" value="MFS general substrate transporter"/>
    <property type="match status" value="1"/>
</dbReference>
<dbReference type="GO" id="GO:0015293">
    <property type="term" value="F:symporter activity"/>
    <property type="evidence" value="ECO:0007669"/>
    <property type="project" value="InterPro"/>
</dbReference>
<protein>
    <submittedName>
        <fullName evidence="4">Uncharacterized protein</fullName>
    </submittedName>
</protein>
<feature type="transmembrane region" description="Helical" evidence="3">
    <location>
        <begin position="64"/>
        <end position="83"/>
    </location>
</feature>
<comment type="similarity">
    <text evidence="1">Belongs to the major facilitator superfamily.</text>
</comment>
<feature type="transmembrane region" description="Helical" evidence="3">
    <location>
        <begin position="292"/>
        <end position="310"/>
    </location>
</feature>
<organism evidence="4 5">
    <name type="scientific">Amphimedon queenslandica</name>
    <name type="common">Sponge</name>
    <dbReference type="NCBI Taxonomy" id="400682"/>
    <lineage>
        <taxon>Eukaryota</taxon>
        <taxon>Metazoa</taxon>
        <taxon>Porifera</taxon>
        <taxon>Demospongiae</taxon>
        <taxon>Heteroscleromorpha</taxon>
        <taxon>Haplosclerida</taxon>
        <taxon>Niphatidae</taxon>
        <taxon>Amphimedon</taxon>
    </lineage>
</organism>
<keyword evidence="3" id="KW-0472">Membrane</keyword>
<keyword evidence="5" id="KW-1185">Reference proteome</keyword>
<feature type="transmembrane region" description="Helical" evidence="3">
    <location>
        <begin position="172"/>
        <end position="191"/>
    </location>
</feature>
<feature type="transmembrane region" description="Helical" evidence="3">
    <location>
        <begin position="95"/>
        <end position="113"/>
    </location>
</feature>
<feature type="transmembrane region" description="Helical" evidence="3">
    <location>
        <begin position="125"/>
        <end position="151"/>
    </location>
</feature>
<dbReference type="Proteomes" id="UP000007879">
    <property type="component" value="Unassembled WGS sequence"/>
</dbReference>
<evidence type="ECO:0000313" key="4">
    <source>
        <dbReference type="EnsemblMetazoa" id="XP_019854571.1"/>
    </source>
</evidence>
<feature type="transmembrane region" description="Helical" evidence="3">
    <location>
        <begin position="391"/>
        <end position="412"/>
    </location>
</feature>
<reference evidence="5" key="1">
    <citation type="journal article" date="2010" name="Nature">
        <title>The Amphimedon queenslandica genome and the evolution of animal complexity.</title>
        <authorList>
            <person name="Srivastava M."/>
            <person name="Simakov O."/>
            <person name="Chapman J."/>
            <person name="Fahey B."/>
            <person name="Gauthier M.E."/>
            <person name="Mitros T."/>
            <person name="Richards G.S."/>
            <person name="Conaco C."/>
            <person name="Dacre M."/>
            <person name="Hellsten U."/>
            <person name="Larroux C."/>
            <person name="Putnam N.H."/>
            <person name="Stanke M."/>
            <person name="Adamska M."/>
            <person name="Darling A."/>
            <person name="Degnan S.M."/>
            <person name="Oakley T.H."/>
            <person name="Plachetzki D.C."/>
            <person name="Zhai Y."/>
            <person name="Adamski M."/>
            <person name="Calcino A."/>
            <person name="Cummins S.F."/>
            <person name="Goodstein D.M."/>
            <person name="Harris C."/>
            <person name="Jackson D.J."/>
            <person name="Leys S.P."/>
            <person name="Shu S."/>
            <person name="Woodcroft B.J."/>
            <person name="Vervoort M."/>
            <person name="Kosik K.S."/>
            <person name="Manning G."/>
            <person name="Degnan B.M."/>
            <person name="Rokhsar D.S."/>
        </authorList>
    </citation>
    <scope>NUCLEOTIDE SEQUENCE [LARGE SCALE GENOMIC DNA]</scope>
</reference>
<feature type="transmembrane region" description="Helical" evidence="3">
    <location>
        <begin position="25"/>
        <end position="44"/>
    </location>
</feature>
<dbReference type="PANTHER" id="PTHR11328:SF28">
    <property type="entry name" value="MAJOR FACILITATOR SUPERFAMILY DOMAIN-CONTAINING PROTEIN 12"/>
    <property type="match status" value="1"/>
</dbReference>
<accession>A0AAN0JCU7</accession>
<feature type="transmembrane region" description="Helical" evidence="3">
    <location>
        <begin position="432"/>
        <end position="457"/>
    </location>
</feature>
<feature type="transmembrane region" description="Helical" evidence="3">
    <location>
        <begin position="255"/>
        <end position="272"/>
    </location>
</feature>
<evidence type="ECO:0000256" key="2">
    <source>
        <dbReference type="SAM" id="MobiDB-lite"/>
    </source>
</evidence>